<dbReference type="AlphaFoldDB" id="A0AAN8AK72"/>
<dbReference type="EMBL" id="JAUZQC010000009">
    <property type="protein sequence ID" value="KAK5865691.1"/>
    <property type="molecule type" value="Genomic_DNA"/>
</dbReference>
<feature type="region of interest" description="Disordered" evidence="1">
    <location>
        <begin position="99"/>
        <end position="118"/>
    </location>
</feature>
<name>A0AAN8AK72_ELEMC</name>
<evidence type="ECO:0000313" key="3">
    <source>
        <dbReference type="Proteomes" id="UP001346869"/>
    </source>
</evidence>
<reference evidence="2 3" key="1">
    <citation type="journal article" date="2023" name="Genes (Basel)">
        <title>Chromosome-Level Genome Assembly and Circadian Gene Repertoire of the Patagonia Blennie Eleginops maclovinus-The Closest Ancestral Proxy of Antarctic Cryonotothenioids.</title>
        <authorList>
            <person name="Cheng C.C."/>
            <person name="Rivera-Colon A.G."/>
            <person name="Minhas B.F."/>
            <person name="Wilson L."/>
            <person name="Rayamajhi N."/>
            <person name="Vargas-Chacoff L."/>
            <person name="Catchen J.M."/>
        </authorList>
    </citation>
    <scope>NUCLEOTIDE SEQUENCE [LARGE SCALE GENOMIC DNA]</scope>
    <source>
        <strain evidence="2">JMC-PN-2008</strain>
    </source>
</reference>
<sequence>MVPYFPLLRCQTVFQNNFGADRKSFSMASPNFSPKHVVRMNWERLEESQVEEAFNSHLRRSFSGIPVEAGDIEPEWAVFKASIAEAAAGSFGLKVLGASRGGNLEPPGGHWWSGKPSD</sequence>
<protein>
    <submittedName>
        <fullName evidence="2">Uncharacterized protein</fullName>
    </submittedName>
</protein>
<keyword evidence="3" id="KW-1185">Reference proteome</keyword>
<dbReference type="Proteomes" id="UP001346869">
    <property type="component" value="Unassembled WGS sequence"/>
</dbReference>
<accession>A0AAN8AK72</accession>
<reference evidence="2 3" key="2">
    <citation type="journal article" date="2023" name="Mol. Biol. Evol.">
        <title>Genomics of Secondarily Temperate Adaptation in the Only Non-Antarctic Icefish.</title>
        <authorList>
            <person name="Rivera-Colon A.G."/>
            <person name="Rayamajhi N."/>
            <person name="Minhas B.F."/>
            <person name="Madrigal G."/>
            <person name="Bilyk K.T."/>
            <person name="Yoon V."/>
            <person name="Hune M."/>
            <person name="Gregory S."/>
            <person name="Cheng C.H.C."/>
            <person name="Catchen J.M."/>
        </authorList>
    </citation>
    <scope>NUCLEOTIDE SEQUENCE [LARGE SCALE GENOMIC DNA]</scope>
    <source>
        <strain evidence="2">JMC-PN-2008</strain>
    </source>
</reference>
<organism evidence="2 3">
    <name type="scientific">Eleginops maclovinus</name>
    <name type="common">Patagonian blennie</name>
    <name type="synonym">Eleginus maclovinus</name>
    <dbReference type="NCBI Taxonomy" id="56733"/>
    <lineage>
        <taxon>Eukaryota</taxon>
        <taxon>Metazoa</taxon>
        <taxon>Chordata</taxon>
        <taxon>Craniata</taxon>
        <taxon>Vertebrata</taxon>
        <taxon>Euteleostomi</taxon>
        <taxon>Actinopterygii</taxon>
        <taxon>Neopterygii</taxon>
        <taxon>Teleostei</taxon>
        <taxon>Neoteleostei</taxon>
        <taxon>Acanthomorphata</taxon>
        <taxon>Eupercaria</taxon>
        <taxon>Perciformes</taxon>
        <taxon>Notothenioidei</taxon>
        <taxon>Eleginopidae</taxon>
        <taxon>Eleginops</taxon>
    </lineage>
</organism>
<proteinExistence type="predicted"/>
<evidence type="ECO:0000313" key="2">
    <source>
        <dbReference type="EMBL" id="KAK5865691.1"/>
    </source>
</evidence>
<evidence type="ECO:0000256" key="1">
    <source>
        <dbReference type="SAM" id="MobiDB-lite"/>
    </source>
</evidence>
<gene>
    <name evidence="2" type="ORF">PBY51_019940</name>
</gene>
<comment type="caution">
    <text evidence="2">The sequence shown here is derived from an EMBL/GenBank/DDBJ whole genome shotgun (WGS) entry which is preliminary data.</text>
</comment>